<evidence type="ECO:0000256" key="1">
    <source>
        <dbReference type="SAM" id="MobiDB-lite"/>
    </source>
</evidence>
<dbReference type="Proteomes" id="UP000265520">
    <property type="component" value="Unassembled WGS sequence"/>
</dbReference>
<comment type="caution">
    <text evidence="2">The sequence shown here is derived from an EMBL/GenBank/DDBJ whole genome shotgun (WGS) entry which is preliminary data.</text>
</comment>
<evidence type="ECO:0000313" key="2">
    <source>
        <dbReference type="EMBL" id="MCI78831.1"/>
    </source>
</evidence>
<accession>A0A392UVC2</accession>
<reference evidence="2 3" key="1">
    <citation type="journal article" date="2018" name="Front. Plant Sci.">
        <title>Red Clover (Trifolium pratense) and Zigzag Clover (T. medium) - A Picture of Genomic Similarities and Differences.</title>
        <authorList>
            <person name="Dluhosova J."/>
            <person name="Istvanek J."/>
            <person name="Nedelnik J."/>
            <person name="Repkova J."/>
        </authorList>
    </citation>
    <scope>NUCLEOTIDE SEQUENCE [LARGE SCALE GENOMIC DNA]</scope>
    <source>
        <strain evidence="3">cv. 10/8</strain>
        <tissue evidence="2">Leaf</tissue>
    </source>
</reference>
<gene>
    <name evidence="2" type="ORF">A2U01_0100102</name>
</gene>
<evidence type="ECO:0000313" key="3">
    <source>
        <dbReference type="Proteomes" id="UP000265520"/>
    </source>
</evidence>
<name>A0A392UVC2_9FABA</name>
<organism evidence="2 3">
    <name type="scientific">Trifolium medium</name>
    <dbReference type="NCBI Taxonomy" id="97028"/>
    <lineage>
        <taxon>Eukaryota</taxon>
        <taxon>Viridiplantae</taxon>
        <taxon>Streptophyta</taxon>
        <taxon>Embryophyta</taxon>
        <taxon>Tracheophyta</taxon>
        <taxon>Spermatophyta</taxon>
        <taxon>Magnoliopsida</taxon>
        <taxon>eudicotyledons</taxon>
        <taxon>Gunneridae</taxon>
        <taxon>Pentapetalae</taxon>
        <taxon>rosids</taxon>
        <taxon>fabids</taxon>
        <taxon>Fabales</taxon>
        <taxon>Fabaceae</taxon>
        <taxon>Papilionoideae</taxon>
        <taxon>50 kb inversion clade</taxon>
        <taxon>NPAAA clade</taxon>
        <taxon>Hologalegina</taxon>
        <taxon>IRL clade</taxon>
        <taxon>Trifolieae</taxon>
        <taxon>Trifolium</taxon>
    </lineage>
</organism>
<feature type="compositionally biased region" description="Polar residues" evidence="1">
    <location>
        <begin position="18"/>
        <end position="27"/>
    </location>
</feature>
<proteinExistence type="predicted"/>
<protein>
    <submittedName>
        <fullName evidence="2">Uncharacterized protein</fullName>
    </submittedName>
</protein>
<sequence>MNQQAQPAVVETTAPPVLTSQGGSSVQNTAWPLYGLAIGYTPSGYMHPSNEGSAAAQVIQVPMGTNNE</sequence>
<dbReference type="EMBL" id="LXQA010959977">
    <property type="protein sequence ID" value="MCI78831.1"/>
    <property type="molecule type" value="Genomic_DNA"/>
</dbReference>
<feature type="region of interest" description="Disordered" evidence="1">
    <location>
        <begin position="1"/>
        <end position="27"/>
    </location>
</feature>
<keyword evidence="3" id="KW-1185">Reference proteome</keyword>
<dbReference type="AlphaFoldDB" id="A0A392UVC2"/>
<feature type="non-terminal residue" evidence="2">
    <location>
        <position position="68"/>
    </location>
</feature>